<evidence type="ECO:0000256" key="4">
    <source>
        <dbReference type="ARBA" id="ARBA00022801"/>
    </source>
</evidence>
<dbReference type="HAMAP" id="MF_00337">
    <property type="entry name" value="Exonuc_7_S"/>
    <property type="match status" value="1"/>
</dbReference>
<evidence type="ECO:0000256" key="2">
    <source>
        <dbReference type="ARBA" id="ARBA00022490"/>
    </source>
</evidence>
<dbReference type="PIRSF" id="PIRSF006488">
    <property type="entry name" value="Exonuc_VII_S"/>
    <property type="match status" value="1"/>
</dbReference>
<keyword evidence="8" id="KW-1185">Reference proteome</keyword>
<evidence type="ECO:0000256" key="6">
    <source>
        <dbReference type="HAMAP-Rule" id="MF_00337"/>
    </source>
</evidence>
<dbReference type="Proteomes" id="UP001652409">
    <property type="component" value="Unassembled WGS sequence"/>
</dbReference>
<dbReference type="EMBL" id="JAOQJL010000004">
    <property type="protein sequence ID" value="MCU6764357.1"/>
    <property type="molecule type" value="Genomic_DNA"/>
</dbReference>
<organism evidence="7 8">
    <name type="scientific">Blautia ammoniilytica</name>
    <dbReference type="NCBI Taxonomy" id="2981782"/>
    <lineage>
        <taxon>Bacteria</taxon>
        <taxon>Bacillati</taxon>
        <taxon>Bacillota</taxon>
        <taxon>Clostridia</taxon>
        <taxon>Lachnospirales</taxon>
        <taxon>Lachnospiraceae</taxon>
        <taxon>Blautia</taxon>
    </lineage>
</organism>
<comment type="subunit">
    <text evidence="6">Heterooligomer composed of large and small subunits.</text>
</comment>
<gene>
    <name evidence="6 7" type="primary">xseB</name>
    <name evidence="7" type="ORF">OCV61_02910</name>
</gene>
<protein>
    <recommendedName>
        <fullName evidence="6">Exodeoxyribonuclease 7 small subunit</fullName>
        <ecNumber evidence="6">3.1.11.6</ecNumber>
    </recommendedName>
    <alternativeName>
        <fullName evidence="6">Exodeoxyribonuclease VII small subunit</fullName>
        <shortName evidence="6">Exonuclease VII small subunit</shortName>
    </alternativeName>
</protein>
<dbReference type="EC" id="3.1.11.6" evidence="6"/>
<dbReference type="Pfam" id="PF02609">
    <property type="entry name" value="Exonuc_VII_S"/>
    <property type="match status" value="1"/>
</dbReference>
<dbReference type="PANTHER" id="PTHR34137:SF1">
    <property type="entry name" value="EXODEOXYRIBONUCLEASE 7 SMALL SUBUNIT"/>
    <property type="match status" value="1"/>
</dbReference>
<comment type="subcellular location">
    <subcellularLocation>
        <location evidence="6">Cytoplasm</location>
    </subcellularLocation>
</comment>
<evidence type="ECO:0000256" key="5">
    <source>
        <dbReference type="ARBA" id="ARBA00022839"/>
    </source>
</evidence>
<keyword evidence="2 6" id="KW-0963">Cytoplasm</keyword>
<dbReference type="InterPro" id="IPR003761">
    <property type="entry name" value="Exonuc_VII_S"/>
</dbReference>
<dbReference type="NCBIfam" id="TIGR01280">
    <property type="entry name" value="xseB"/>
    <property type="match status" value="1"/>
</dbReference>
<evidence type="ECO:0000256" key="1">
    <source>
        <dbReference type="ARBA" id="ARBA00009998"/>
    </source>
</evidence>
<dbReference type="GO" id="GO:0008855">
    <property type="term" value="F:exodeoxyribonuclease VII activity"/>
    <property type="evidence" value="ECO:0007669"/>
    <property type="project" value="UniProtKB-EC"/>
</dbReference>
<name>A0ABT2TS46_9FIRM</name>
<dbReference type="RefSeq" id="WP_158420593.1">
    <property type="nucleotide sequence ID" value="NZ_JAOQJL010000004.1"/>
</dbReference>
<keyword evidence="4 6" id="KW-0378">Hydrolase</keyword>
<dbReference type="SUPFAM" id="SSF116842">
    <property type="entry name" value="XseB-like"/>
    <property type="match status" value="1"/>
</dbReference>
<evidence type="ECO:0000256" key="3">
    <source>
        <dbReference type="ARBA" id="ARBA00022722"/>
    </source>
</evidence>
<dbReference type="Gene3D" id="1.10.287.1040">
    <property type="entry name" value="Exonuclease VII, small subunit"/>
    <property type="match status" value="1"/>
</dbReference>
<keyword evidence="3 6" id="KW-0540">Nuclease</keyword>
<proteinExistence type="inferred from homology"/>
<comment type="similarity">
    <text evidence="1 6">Belongs to the XseB family.</text>
</comment>
<reference evidence="7 8" key="1">
    <citation type="journal article" date="2021" name="ISME Commun">
        <title>Automated analysis of genomic sequences facilitates high-throughput and comprehensive description of bacteria.</title>
        <authorList>
            <person name="Hitch T.C.A."/>
        </authorList>
    </citation>
    <scope>NUCLEOTIDE SEQUENCE [LARGE SCALE GENOMIC DNA]</scope>
    <source>
        <strain evidence="7 8">Sanger_23</strain>
    </source>
</reference>
<keyword evidence="5 6" id="KW-0269">Exonuclease</keyword>
<dbReference type="PANTHER" id="PTHR34137">
    <property type="entry name" value="EXODEOXYRIBONUCLEASE 7 SMALL SUBUNIT"/>
    <property type="match status" value="1"/>
</dbReference>
<accession>A0ABT2TS46</accession>
<comment type="catalytic activity">
    <reaction evidence="6">
        <text>Exonucleolytic cleavage in either 5'- to 3'- or 3'- to 5'-direction to yield nucleoside 5'-phosphates.</text>
        <dbReference type="EC" id="3.1.11.6"/>
    </reaction>
</comment>
<comment type="caution">
    <text evidence="7">The sequence shown here is derived from an EMBL/GenBank/DDBJ whole genome shotgun (WGS) entry which is preliminary data.</text>
</comment>
<sequence length="76" mass="8861">MAEVTEQQDELSVETAFQELDRLADRLEDQETSLEESFALYKKGMELLKYCSEKLDTVEKKMLQINEDGTFSEFSK</sequence>
<dbReference type="InterPro" id="IPR037004">
    <property type="entry name" value="Exonuc_VII_ssu_sf"/>
</dbReference>
<comment type="function">
    <text evidence="6">Bidirectionally degrades single-stranded DNA into large acid-insoluble oligonucleotides, which are then degraded further into small acid-soluble oligonucleotides.</text>
</comment>
<evidence type="ECO:0000313" key="8">
    <source>
        <dbReference type="Proteomes" id="UP001652409"/>
    </source>
</evidence>
<evidence type="ECO:0000313" key="7">
    <source>
        <dbReference type="EMBL" id="MCU6764357.1"/>
    </source>
</evidence>